<keyword evidence="1" id="KW-0808">Transferase</keyword>
<dbReference type="GO" id="GO:0016740">
    <property type="term" value="F:transferase activity"/>
    <property type="evidence" value="ECO:0007669"/>
    <property type="project" value="UniProtKB-KW"/>
</dbReference>
<dbReference type="Pfam" id="PF07722">
    <property type="entry name" value="Peptidase_C26"/>
    <property type="match status" value="1"/>
</dbReference>
<proteinExistence type="predicted"/>
<dbReference type="PANTHER" id="PTHR43235">
    <property type="entry name" value="GLUTAMINE AMIDOTRANSFERASE PB2B2.05-RELATED"/>
    <property type="match status" value="1"/>
</dbReference>
<comment type="caution">
    <text evidence="1">The sequence shown here is derived from an EMBL/GenBank/DDBJ whole genome shotgun (WGS) entry which is preliminary data.</text>
</comment>
<dbReference type="Gene3D" id="3.40.50.880">
    <property type="match status" value="1"/>
</dbReference>
<protein>
    <submittedName>
        <fullName evidence="1">Putative glutamine amidotransferase</fullName>
    </submittedName>
</protein>
<keyword evidence="1" id="KW-0315">Glutamine amidotransferase</keyword>
<dbReference type="GO" id="GO:0033969">
    <property type="term" value="F:gamma-glutamyl-gamma-aminobutyrate hydrolase activity"/>
    <property type="evidence" value="ECO:0007669"/>
    <property type="project" value="TreeGrafter"/>
</dbReference>
<reference evidence="1 2" key="1">
    <citation type="submission" date="2020-08" db="EMBL/GenBank/DDBJ databases">
        <title>Sequencing the genomes of 1000 actinobacteria strains.</title>
        <authorList>
            <person name="Klenk H.-P."/>
        </authorList>
    </citation>
    <scope>NUCLEOTIDE SEQUENCE [LARGE SCALE GENOMIC DNA]</scope>
    <source>
        <strain evidence="1 2">DSM 23040</strain>
    </source>
</reference>
<dbReference type="PROSITE" id="PS51273">
    <property type="entry name" value="GATASE_TYPE_1"/>
    <property type="match status" value="1"/>
</dbReference>
<gene>
    <name evidence="1" type="ORF">FHX50_000942</name>
</gene>
<name>A0A839QQV0_9MICO</name>
<dbReference type="RefSeq" id="WP_183374940.1">
    <property type="nucleotide sequence ID" value="NZ_CBCSFZ010000004.1"/>
</dbReference>
<dbReference type="InterPro" id="IPR044668">
    <property type="entry name" value="PuuD-like"/>
</dbReference>
<dbReference type="SUPFAM" id="SSF52317">
    <property type="entry name" value="Class I glutamine amidotransferase-like"/>
    <property type="match status" value="1"/>
</dbReference>
<sequence>MSNIAAHDTASHKDAIRMSAFIGSTAAPSADTATGRTRRPLIGITAGTRTLTDGAWAGYEATAVTTNYTTAIREAGGRPVILTPGEVWSADELADLDGIVITGGTDIDPARYGADALPTDFAADEARDAFEIELAQAAEENGIPVLGICRGLQIINVARGGTLIQHLADEDLAYPRSDQQLTEVPIEVDADSDVALALGTAPTVSAFHHQAIDALGRGLRVVARHASGVVHAVQSTSGAPVLAVQFHPETRADAAELFARFVGITSGSRAVAPSPKMATVQP</sequence>
<keyword evidence="2" id="KW-1185">Reference proteome</keyword>
<dbReference type="PANTHER" id="PTHR43235:SF1">
    <property type="entry name" value="GLUTAMINE AMIDOTRANSFERASE PB2B2.05-RELATED"/>
    <property type="match status" value="1"/>
</dbReference>
<dbReference type="CDD" id="cd01745">
    <property type="entry name" value="GATase1_2"/>
    <property type="match status" value="1"/>
</dbReference>
<evidence type="ECO:0000313" key="2">
    <source>
        <dbReference type="Proteomes" id="UP000568050"/>
    </source>
</evidence>
<dbReference type="InterPro" id="IPR029062">
    <property type="entry name" value="Class_I_gatase-like"/>
</dbReference>
<dbReference type="GO" id="GO:0005829">
    <property type="term" value="C:cytosol"/>
    <property type="evidence" value="ECO:0007669"/>
    <property type="project" value="TreeGrafter"/>
</dbReference>
<accession>A0A839QQV0</accession>
<dbReference type="EMBL" id="JACHWP010000001">
    <property type="protein sequence ID" value="MBB3022694.1"/>
    <property type="molecule type" value="Genomic_DNA"/>
</dbReference>
<dbReference type="GO" id="GO:0006598">
    <property type="term" value="P:polyamine catabolic process"/>
    <property type="evidence" value="ECO:0007669"/>
    <property type="project" value="TreeGrafter"/>
</dbReference>
<evidence type="ECO:0000313" key="1">
    <source>
        <dbReference type="EMBL" id="MBB3022694.1"/>
    </source>
</evidence>
<dbReference type="Proteomes" id="UP000568050">
    <property type="component" value="Unassembled WGS sequence"/>
</dbReference>
<dbReference type="AlphaFoldDB" id="A0A839QQV0"/>
<organism evidence="1 2">
    <name type="scientific">Helcobacillus massiliensis</name>
    <dbReference type="NCBI Taxonomy" id="521392"/>
    <lineage>
        <taxon>Bacteria</taxon>
        <taxon>Bacillati</taxon>
        <taxon>Actinomycetota</taxon>
        <taxon>Actinomycetes</taxon>
        <taxon>Micrococcales</taxon>
        <taxon>Dermabacteraceae</taxon>
        <taxon>Helcobacillus</taxon>
    </lineage>
</organism>
<dbReference type="InterPro" id="IPR011697">
    <property type="entry name" value="Peptidase_C26"/>
</dbReference>